<organism evidence="2 3">
    <name type="scientific">Flagellimonas hadalis</name>
    <dbReference type="NCBI Taxonomy" id="2597517"/>
    <lineage>
        <taxon>Bacteria</taxon>
        <taxon>Pseudomonadati</taxon>
        <taxon>Bacteroidota</taxon>
        <taxon>Flavobacteriia</taxon>
        <taxon>Flavobacteriales</taxon>
        <taxon>Flavobacteriaceae</taxon>
        <taxon>Flagellimonas</taxon>
    </lineage>
</organism>
<sequence>MEHIPWQDHAIVWNGHIFPIYGIGVEFLFGFWFVVDDELVPKQVEIYPMVTAPAFLTFKDFPIKSPALIQIVHRNGHVKRSYVLHGKFF</sequence>
<dbReference type="OrthoDB" id="9873043at2"/>
<keyword evidence="3" id="KW-1185">Reference proteome</keyword>
<keyword evidence="1" id="KW-0472">Membrane</keyword>
<comment type="caution">
    <text evidence="2">The sequence shown here is derived from an EMBL/GenBank/DDBJ whole genome shotgun (WGS) entry which is preliminary data.</text>
</comment>
<proteinExistence type="predicted"/>
<feature type="transmembrane region" description="Helical" evidence="1">
    <location>
        <begin position="16"/>
        <end position="35"/>
    </location>
</feature>
<dbReference type="EMBL" id="VNIK02000015">
    <property type="protein sequence ID" value="KAB5484738.1"/>
    <property type="molecule type" value="Genomic_DNA"/>
</dbReference>
<protein>
    <submittedName>
        <fullName evidence="2">Uncharacterized protein</fullName>
    </submittedName>
</protein>
<evidence type="ECO:0000256" key="1">
    <source>
        <dbReference type="SAM" id="Phobius"/>
    </source>
</evidence>
<keyword evidence="1" id="KW-0812">Transmembrane</keyword>
<keyword evidence="1" id="KW-1133">Transmembrane helix</keyword>
<gene>
    <name evidence="2" type="ORF">FOT42_016235</name>
</gene>
<accession>A0A5N5IKH4</accession>
<reference evidence="2" key="1">
    <citation type="submission" date="2019-10" db="EMBL/GenBank/DDBJ databases">
        <title>Muricauda hadale sp. nov., a piezophilic bacterium isolated from hadopelagic water of the Mariana Trench.</title>
        <authorList>
            <person name="Wei Y."/>
        </authorList>
    </citation>
    <scope>NUCLEOTIDE SEQUENCE [LARGE SCALE GENOMIC DNA]</scope>
    <source>
        <strain evidence="2">MT-229</strain>
    </source>
</reference>
<dbReference type="Proteomes" id="UP000319204">
    <property type="component" value="Unassembled WGS sequence"/>
</dbReference>
<name>A0A5N5IKH4_9FLAO</name>
<dbReference type="AlphaFoldDB" id="A0A5N5IKH4"/>
<evidence type="ECO:0000313" key="2">
    <source>
        <dbReference type="EMBL" id="KAB5484738.1"/>
    </source>
</evidence>
<evidence type="ECO:0000313" key="3">
    <source>
        <dbReference type="Proteomes" id="UP000319204"/>
    </source>
</evidence>